<reference evidence="1 2" key="1">
    <citation type="submission" date="2009-01" db="EMBL/GenBank/DDBJ databases">
        <title>Complete sequence of Geobacter sp. FRC-32.</title>
        <authorList>
            <consortium name="US DOE Joint Genome Institute"/>
            <person name="Lucas S."/>
            <person name="Copeland A."/>
            <person name="Lapidus A."/>
            <person name="Glavina del Rio T."/>
            <person name="Dalin E."/>
            <person name="Tice H."/>
            <person name="Bruce D."/>
            <person name="Goodwin L."/>
            <person name="Pitluck S."/>
            <person name="Saunders E."/>
            <person name="Brettin T."/>
            <person name="Detter J.C."/>
            <person name="Han C."/>
            <person name="Larimer F."/>
            <person name="Land M."/>
            <person name="Hauser L."/>
            <person name="Kyrpides N."/>
            <person name="Ovchinnikova G."/>
            <person name="Kostka J."/>
            <person name="Richardson P."/>
        </authorList>
    </citation>
    <scope>NUCLEOTIDE SEQUENCE [LARGE SCALE GENOMIC DNA]</scope>
    <source>
        <strain evidence="2">DSM 22248 / JCM 15807 / FRC-32</strain>
    </source>
</reference>
<keyword evidence="2" id="KW-1185">Reference proteome</keyword>
<dbReference type="EMBL" id="CP001390">
    <property type="protein sequence ID" value="ACM22073.1"/>
    <property type="molecule type" value="Genomic_DNA"/>
</dbReference>
<accession>B9M752</accession>
<protein>
    <submittedName>
        <fullName evidence="1">Uncharacterized protein</fullName>
    </submittedName>
</protein>
<gene>
    <name evidence="1" type="ordered locus">Geob_3735</name>
</gene>
<organism evidence="1 2">
    <name type="scientific">Geotalea daltonii (strain DSM 22248 / JCM 15807 / FRC-32)</name>
    <name type="common">Geobacter daltonii</name>
    <dbReference type="NCBI Taxonomy" id="316067"/>
    <lineage>
        <taxon>Bacteria</taxon>
        <taxon>Pseudomonadati</taxon>
        <taxon>Thermodesulfobacteriota</taxon>
        <taxon>Desulfuromonadia</taxon>
        <taxon>Geobacterales</taxon>
        <taxon>Geobacteraceae</taxon>
        <taxon>Geotalea</taxon>
    </lineage>
</organism>
<evidence type="ECO:0000313" key="1">
    <source>
        <dbReference type="EMBL" id="ACM22073.1"/>
    </source>
</evidence>
<proteinExistence type="predicted"/>
<dbReference type="Proteomes" id="UP000007721">
    <property type="component" value="Chromosome"/>
</dbReference>
<dbReference type="KEGG" id="geo:Geob_3735"/>
<dbReference type="AlphaFoldDB" id="B9M752"/>
<dbReference type="RefSeq" id="WP_012648799.1">
    <property type="nucleotide sequence ID" value="NC_011979.1"/>
</dbReference>
<sequence length="116" mass="13288">MTGLEAVKAVKERRTEKDRFVRWWRKEEDFLDYDLIERFEAESSGTEEIGGLDLLSMEDMWSVVKKVGGTRVNLVHDTGGDRIKWAHKGKEDVCSFTPENLLTILDAETRGNPVDS</sequence>
<evidence type="ECO:0000313" key="2">
    <source>
        <dbReference type="Proteomes" id="UP000007721"/>
    </source>
</evidence>
<name>B9M752_GEODF</name>
<dbReference type="HOGENOM" id="CLU_2093358_0_0_7"/>
<dbReference type="OrthoDB" id="5396725at2"/>